<name>A0A562THW2_9HYPH</name>
<protein>
    <recommendedName>
        <fullName evidence="1">DUF6456 domain-containing protein</fullName>
    </recommendedName>
</protein>
<dbReference type="RefSeq" id="WP_145340757.1">
    <property type="nucleotide sequence ID" value="NZ_SMLY01000060.1"/>
</dbReference>
<dbReference type="InterPro" id="IPR045599">
    <property type="entry name" value="DUF6456"/>
</dbReference>
<dbReference type="AlphaFoldDB" id="A0A562THW2"/>
<evidence type="ECO:0000313" key="2">
    <source>
        <dbReference type="EMBL" id="TWI93279.1"/>
    </source>
</evidence>
<dbReference type="Proteomes" id="UP000320593">
    <property type="component" value="Unassembled WGS sequence"/>
</dbReference>
<evidence type="ECO:0000259" key="1">
    <source>
        <dbReference type="Pfam" id="PF20057"/>
    </source>
</evidence>
<dbReference type="OrthoDB" id="7476630at2"/>
<reference evidence="2 3" key="1">
    <citation type="submission" date="2019-07" db="EMBL/GenBank/DDBJ databases">
        <title>Genomic Encyclopedia of Archaeal and Bacterial Type Strains, Phase II (KMG-II): from individual species to whole genera.</title>
        <authorList>
            <person name="Goeker M."/>
        </authorList>
    </citation>
    <scope>NUCLEOTIDE SEQUENCE [LARGE SCALE GENOMIC DNA]</scope>
    <source>
        <strain evidence="2 3">ATCC BAA-252</strain>
    </source>
</reference>
<dbReference type="EMBL" id="VLLF01000001">
    <property type="protein sequence ID" value="TWI93279.1"/>
    <property type="molecule type" value="Genomic_DNA"/>
</dbReference>
<dbReference type="Pfam" id="PF20057">
    <property type="entry name" value="DUF6456"/>
    <property type="match status" value="1"/>
</dbReference>
<proteinExistence type="predicted"/>
<organism evidence="2 3">
    <name type="scientific">Roseibium hamelinense</name>
    <dbReference type="NCBI Taxonomy" id="150831"/>
    <lineage>
        <taxon>Bacteria</taxon>
        <taxon>Pseudomonadati</taxon>
        <taxon>Pseudomonadota</taxon>
        <taxon>Alphaproteobacteria</taxon>
        <taxon>Hyphomicrobiales</taxon>
        <taxon>Stappiaceae</taxon>
        <taxon>Roseibium</taxon>
    </lineage>
</organism>
<feature type="domain" description="DUF6456" evidence="1">
    <location>
        <begin position="120"/>
        <end position="256"/>
    </location>
</feature>
<comment type="caution">
    <text evidence="2">The sequence shown here is derived from an EMBL/GenBank/DDBJ whole genome shotgun (WGS) entry which is preliminary data.</text>
</comment>
<accession>A0A562THW2</accession>
<keyword evidence="3" id="KW-1185">Reference proteome</keyword>
<evidence type="ECO:0000313" key="3">
    <source>
        <dbReference type="Proteomes" id="UP000320593"/>
    </source>
</evidence>
<sequence>MSCHALPVTNVSARALKPVLKLLSSKSARLTCGQNSDGTSQWSLTRASDKKPQAVDEPVARTLLANDYLLEEPDGFRLSDTGRKTLKRLLSAGDGGFAAQHRDMAGVQIPKQGDGSSQPVRVNLQESPLAWLASRKTKRGTPFLTADEVTAGERLRKDYEFARLTPSFGPGWKLSDAPGGTGAIRGQAEFSDDVYAARDRVQKVLGSLEPMLSGVLVDVCCHLKGLAAVEAEREWPVRSGKIVLKIALASLSLAYGYKTRAPSTKR</sequence>
<gene>
    <name evidence="2" type="ORF">JM93_00834</name>
</gene>